<dbReference type="Pfam" id="PF01047">
    <property type="entry name" value="MarR"/>
    <property type="match status" value="1"/>
</dbReference>
<name>A0A1X7LCD8_9BACL</name>
<dbReference type="InterPro" id="IPR039422">
    <property type="entry name" value="MarR/SlyA-like"/>
</dbReference>
<reference evidence="4 5" key="1">
    <citation type="submission" date="2017-04" db="EMBL/GenBank/DDBJ databases">
        <authorList>
            <person name="Afonso C.L."/>
            <person name="Miller P.J."/>
            <person name="Scott M.A."/>
            <person name="Spackman E."/>
            <person name="Goraichik I."/>
            <person name="Dimitrov K.M."/>
            <person name="Suarez D.L."/>
            <person name="Swayne D.E."/>
        </authorList>
    </citation>
    <scope>NUCLEOTIDE SEQUENCE [LARGE SCALE GENOMIC DNA]</scope>
    <source>
        <strain evidence="4 5">11</strain>
    </source>
</reference>
<accession>A0A1X7LCD8</accession>
<dbReference type="RefSeq" id="WP_085495763.1">
    <property type="nucleotide sequence ID" value="NZ_FXAZ01000004.1"/>
</dbReference>
<keyword evidence="5" id="KW-1185">Reference proteome</keyword>
<dbReference type="SUPFAM" id="SSF46785">
    <property type="entry name" value="Winged helix' DNA-binding domain"/>
    <property type="match status" value="1"/>
</dbReference>
<dbReference type="OrthoDB" id="9799747at2"/>
<evidence type="ECO:0000256" key="3">
    <source>
        <dbReference type="ARBA" id="ARBA00023163"/>
    </source>
</evidence>
<keyword evidence="3" id="KW-0804">Transcription</keyword>
<dbReference type="SMART" id="SM00347">
    <property type="entry name" value="HTH_MARR"/>
    <property type="match status" value="1"/>
</dbReference>
<evidence type="ECO:0000256" key="1">
    <source>
        <dbReference type="ARBA" id="ARBA00023015"/>
    </source>
</evidence>
<dbReference type="Proteomes" id="UP000193834">
    <property type="component" value="Unassembled WGS sequence"/>
</dbReference>
<gene>
    <name evidence="4" type="ORF">SAMN06295960_3239</name>
</gene>
<dbReference type="STRING" id="1852522.SAMN06295960_3239"/>
<sequence length="158" mass="17942">MHDYFDRETEVSLHLFRVFSKAFKSISDHSATCCKNEGFNPTDFAVLEILYNKGAQPIQQIGSKLLLQSGNVTYVIDKLERNGFLRRHPCAKDRRVIYAELTEKGKEAMGRIFPRQALMLNRALSGLSLEEKEMAIELLKKLGMQAEKLGHSPAKKTV</sequence>
<keyword evidence="1" id="KW-0805">Transcription regulation</keyword>
<dbReference type="PRINTS" id="PR00598">
    <property type="entry name" value="HTHMARR"/>
</dbReference>
<organism evidence="4 5">
    <name type="scientific">Paenibacillus aquistagni</name>
    <dbReference type="NCBI Taxonomy" id="1852522"/>
    <lineage>
        <taxon>Bacteria</taxon>
        <taxon>Bacillati</taxon>
        <taxon>Bacillota</taxon>
        <taxon>Bacilli</taxon>
        <taxon>Bacillales</taxon>
        <taxon>Paenibacillaceae</taxon>
        <taxon>Paenibacillus</taxon>
    </lineage>
</organism>
<dbReference type="PANTHER" id="PTHR33164">
    <property type="entry name" value="TRANSCRIPTIONAL REGULATOR, MARR FAMILY"/>
    <property type="match status" value="1"/>
</dbReference>
<dbReference type="GO" id="GO:0003677">
    <property type="term" value="F:DNA binding"/>
    <property type="evidence" value="ECO:0007669"/>
    <property type="project" value="UniProtKB-KW"/>
</dbReference>
<dbReference type="Gene3D" id="1.10.10.10">
    <property type="entry name" value="Winged helix-like DNA-binding domain superfamily/Winged helix DNA-binding domain"/>
    <property type="match status" value="1"/>
</dbReference>
<evidence type="ECO:0000313" key="5">
    <source>
        <dbReference type="Proteomes" id="UP000193834"/>
    </source>
</evidence>
<evidence type="ECO:0000313" key="4">
    <source>
        <dbReference type="EMBL" id="SMG51217.1"/>
    </source>
</evidence>
<dbReference type="PROSITE" id="PS50995">
    <property type="entry name" value="HTH_MARR_2"/>
    <property type="match status" value="1"/>
</dbReference>
<protein>
    <submittedName>
        <fullName evidence="4">Transcriptional regulator, MarR family</fullName>
    </submittedName>
</protein>
<dbReference type="InterPro" id="IPR023187">
    <property type="entry name" value="Tscrpt_reg_MarR-type_CS"/>
</dbReference>
<dbReference type="PANTHER" id="PTHR33164:SF56">
    <property type="entry name" value="HTH-TYPE TRANSCRIPTIONAL REGULATOR MHQR"/>
    <property type="match status" value="1"/>
</dbReference>
<dbReference type="InterPro" id="IPR000835">
    <property type="entry name" value="HTH_MarR-typ"/>
</dbReference>
<dbReference type="InterPro" id="IPR036388">
    <property type="entry name" value="WH-like_DNA-bd_sf"/>
</dbReference>
<dbReference type="GO" id="GO:0003700">
    <property type="term" value="F:DNA-binding transcription factor activity"/>
    <property type="evidence" value="ECO:0007669"/>
    <property type="project" value="InterPro"/>
</dbReference>
<dbReference type="AlphaFoldDB" id="A0A1X7LCD8"/>
<dbReference type="EMBL" id="FXAZ01000004">
    <property type="protein sequence ID" value="SMG51217.1"/>
    <property type="molecule type" value="Genomic_DNA"/>
</dbReference>
<dbReference type="GO" id="GO:0006950">
    <property type="term" value="P:response to stress"/>
    <property type="evidence" value="ECO:0007669"/>
    <property type="project" value="TreeGrafter"/>
</dbReference>
<evidence type="ECO:0000256" key="2">
    <source>
        <dbReference type="ARBA" id="ARBA00023125"/>
    </source>
</evidence>
<dbReference type="InterPro" id="IPR036390">
    <property type="entry name" value="WH_DNA-bd_sf"/>
</dbReference>
<proteinExistence type="predicted"/>
<keyword evidence="2" id="KW-0238">DNA-binding</keyword>
<dbReference type="PROSITE" id="PS01117">
    <property type="entry name" value="HTH_MARR_1"/>
    <property type="match status" value="1"/>
</dbReference>